<gene>
    <name evidence="1" type="ORF">AVEN_105331_1</name>
</gene>
<comment type="caution">
    <text evidence="1">The sequence shown here is derived from an EMBL/GenBank/DDBJ whole genome shotgun (WGS) entry which is preliminary data.</text>
</comment>
<organism evidence="1 2">
    <name type="scientific">Araneus ventricosus</name>
    <name type="common">Orbweaver spider</name>
    <name type="synonym">Epeira ventricosa</name>
    <dbReference type="NCBI Taxonomy" id="182803"/>
    <lineage>
        <taxon>Eukaryota</taxon>
        <taxon>Metazoa</taxon>
        <taxon>Ecdysozoa</taxon>
        <taxon>Arthropoda</taxon>
        <taxon>Chelicerata</taxon>
        <taxon>Arachnida</taxon>
        <taxon>Araneae</taxon>
        <taxon>Araneomorphae</taxon>
        <taxon>Entelegynae</taxon>
        <taxon>Araneoidea</taxon>
        <taxon>Araneidae</taxon>
        <taxon>Araneus</taxon>
    </lineage>
</organism>
<dbReference type="OrthoDB" id="6617942at2759"/>
<sequence>MDYLLTPFQRVAITTPIRVQVFWSLFLHGDIRRKRKGCEKLPLVAFNSIECELPGIDPTNLSYVQKCLLDLFTAISSRVVSSDLAKSQPGTLNLARWLTTANRN</sequence>
<reference evidence="1 2" key="1">
    <citation type="journal article" date="2019" name="Sci. Rep.">
        <title>Orb-weaving spider Araneus ventricosus genome elucidates the spidroin gene catalogue.</title>
        <authorList>
            <person name="Kono N."/>
            <person name="Nakamura H."/>
            <person name="Ohtoshi R."/>
            <person name="Moran D.A.P."/>
            <person name="Shinohara A."/>
            <person name="Yoshida Y."/>
            <person name="Fujiwara M."/>
            <person name="Mori M."/>
            <person name="Tomita M."/>
            <person name="Arakawa K."/>
        </authorList>
    </citation>
    <scope>NUCLEOTIDE SEQUENCE [LARGE SCALE GENOMIC DNA]</scope>
</reference>
<accession>A0A4Y2VWY3</accession>
<protein>
    <submittedName>
        <fullName evidence="1">Uncharacterized protein</fullName>
    </submittedName>
</protein>
<evidence type="ECO:0000313" key="1">
    <source>
        <dbReference type="EMBL" id="GBO29191.1"/>
    </source>
</evidence>
<keyword evidence="2" id="KW-1185">Reference proteome</keyword>
<proteinExistence type="predicted"/>
<dbReference type="EMBL" id="BGPR01052343">
    <property type="protein sequence ID" value="GBO29191.1"/>
    <property type="molecule type" value="Genomic_DNA"/>
</dbReference>
<dbReference type="Proteomes" id="UP000499080">
    <property type="component" value="Unassembled WGS sequence"/>
</dbReference>
<evidence type="ECO:0000313" key="2">
    <source>
        <dbReference type="Proteomes" id="UP000499080"/>
    </source>
</evidence>
<dbReference type="AlphaFoldDB" id="A0A4Y2VWY3"/>
<name>A0A4Y2VWY3_ARAVE</name>